<reference evidence="2" key="1">
    <citation type="submission" date="2018-05" db="EMBL/GenBank/DDBJ databases">
        <title>Draft genome of Mucuna pruriens seed.</title>
        <authorList>
            <person name="Nnadi N.E."/>
            <person name="Vos R."/>
            <person name="Hasami M.H."/>
            <person name="Devisetty U.K."/>
            <person name="Aguiy J.C."/>
        </authorList>
    </citation>
    <scope>NUCLEOTIDE SEQUENCE [LARGE SCALE GENOMIC DNA]</scope>
    <source>
        <strain evidence="2">JCA_2017</strain>
    </source>
</reference>
<dbReference type="AlphaFoldDB" id="A0A371HZZ8"/>
<proteinExistence type="predicted"/>
<sequence>MMGLLTEKKKEKTEKKKREKKRKVMKKIGTKHPKGPEHPYMPECQKGLECLKPKNDKKKKESVEGKGVLIMSRKVVKRVLLVKREPLISYQLTCFQDMLGDFERYSTRTTFHQGVEHQIDFTLGAILPNKAVYRVNLEESKEIQ</sequence>
<protein>
    <submittedName>
        <fullName evidence="2">Uncharacterized protein</fullName>
    </submittedName>
</protein>
<dbReference type="Proteomes" id="UP000257109">
    <property type="component" value="Unassembled WGS sequence"/>
</dbReference>
<evidence type="ECO:0000313" key="3">
    <source>
        <dbReference type="Proteomes" id="UP000257109"/>
    </source>
</evidence>
<feature type="non-terminal residue" evidence="2">
    <location>
        <position position="1"/>
    </location>
</feature>
<name>A0A371HZZ8_MUCPR</name>
<keyword evidence="3" id="KW-1185">Reference proteome</keyword>
<evidence type="ECO:0000256" key="1">
    <source>
        <dbReference type="SAM" id="MobiDB-lite"/>
    </source>
</evidence>
<feature type="region of interest" description="Disordered" evidence="1">
    <location>
        <begin position="1"/>
        <end position="44"/>
    </location>
</feature>
<evidence type="ECO:0000313" key="2">
    <source>
        <dbReference type="EMBL" id="RDY08370.1"/>
    </source>
</evidence>
<gene>
    <name evidence="2" type="ORF">CR513_07413</name>
</gene>
<accession>A0A371HZZ8</accession>
<feature type="compositionally biased region" description="Basic and acidic residues" evidence="1">
    <location>
        <begin position="1"/>
        <end position="16"/>
    </location>
</feature>
<organism evidence="2 3">
    <name type="scientific">Mucuna pruriens</name>
    <name type="common">Velvet bean</name>
    <name type="synonym">Dolichos pruriens</name>
    <dbReference type="NCBI Taxonomy" id="157652"/>
    <lineage>
        <taxon>Eukaryota</taxon>
        <taxon>Viridiplantae</taxon>
        <taxon>Streptophyta</taxon>
        <taxon>Embryophyta</taxon>
        <taxon>Tracheophyta</taxon>
        <taxon>Spermatophyta</taxon>
        <taxon>Magnoliopsida</taxon>
        <taxon>eudicotyledons</taxon>
        <taxon>Gunneridae</taxon>
        <taxon>Pentapetalae</taxon>
        <taxon>rosids</taxon>
        <taxon>fabids</taxon>
        <taxon>Fabales</taxon>
        <taxon>Fabaceae</taxon>
        <taxon>Papilionoideae</taxon>
        <taxon>50 kb inversion clade</taxon>
        <taxon>NPAAA clade</taxon>
        <taxon>indigoferoid/millettioid clade</taxon>
        <taxon>Phaseoleae</taxon>
        <taxon>Mucuna</taxon>
    </lineage>
</organism>
<feature type="compositionally biased region" description="Basic residues" evidence="1">
    <location>
        <begin position="17"/>
        <end position="33"/>
    </location>
</feature>
<dbReference type="EMBL" id="QJKJ01001291">
    <property type="protein sequence ID" value="RDY08370.1"/>
    <property type="molecule type" value="Genomic_DNA"/>
</dbReference>
<comment type="caution">
    <text evidence="2">The sequence shown here is derived from an EMBL/GenBank/DDBJ whole genome shotgun (WGS) entry which is preliminary data.</text>
</comment>